<keyword evidence="7" id="KW-1185">Reference proteome</keyword>
<dbReference type="InterPro" id="IPR036922">
    <property type="entry name" value="Rieske_2Fe-2S_sf"/>
</dbReference>
<accession>A0ABM9NIZ8</accession>
<evidence type="ECO:0000256" key="4">
    <source>
        <dbReference type="ARBA" id="ARBA00023014"/>
    </source>
</evidence>
<evidence type="ECO:0000256" key="1">
    <source>
        <dbReference type="ARBA" id="ARBA00022714"/>
    </source>
</evidence>
<dbReference type="PROSITE" id="PS51296">
    <property type="entry name" value="RIESKE"/>
    <property type="match status" value="1"/>
</dbReference>
<gene>
    <name evidence="6" type="ORF">MECH1_V1_1778</name>
</gene>
<reference evidence="6 7" key="1">
    <citation type="submission" date="2024-04" db="EMBL/GenBank/DDBJ databases">
        <authorList>
            <person name="Cremers G."/>
        </authorList>
    </citation>
    <scope>NUCLEOTIDE SEQUENCE [LARGE SCALE GENOMIC DNA]</scope>
    <source>
        <strain evidence="6">MeCH1-AG</strain>
    </source>
</reference>
<keyword evidence="4" id="KW-0411">Iron-sulfur</keyword>
<evidence type="ECO:0000256" key="2">
    <source>
        <dbReference type="ARBA" id="ARBA00022723"/>
    </source>
</evidence>
<name>A0ABM9NIZ8_9GAMM</name>
<keyword evidence="1" id="KW-0001">2Fe-2S</keyword>
<dbReference type="SUPFAM" id="SSF50022">
    <property type="entry name" value="ISP domain"/>
    <property type="match status" value="1"/>
</dbReference>
<protein>
    <submittedName>
        <fullName evidence="6">Toluene 4-monooxygenase protein C</fullName>
    </submittedName>
</protein>
<dbReference type="Gene3D" id="2.102.10.10">
    <property type="entry name" value="Rieske [2Fe-2S] iron-sulphur domain"/>
    <property type="match status" value="1"/>
</dbReference>
<dbReference type="RefSeq" id="WP_348757148.1">
    <property type="nucleotide sequence ID" value="NZ_OZ026884.1"/>
</dbReference>
<dbReference type="CDD" id="cd03474">
    <property type="entry name" value="Rieske_T4moC"/>
    <property type="match status" value="1"/>
</dbReference>
<evidence type="ECO:0000313" key="6">
    <source>
        <dbReference type="EMBL" id="CAL1240554.1"/>
    </source>
</evidence>
<evidence type="ECO:0000313" key="7">
    <source>
        <dbReference type="Proteomes" id="UP001497493"/>
    </source>
</evidence>
<evidence type="ECO:0000256" key="3">
    <source>
        <dbReference type="ARBA" id="ARBA00023004"/>
    </source>
</evidence>
<keyword evidence="3" id="KW-0408">Iron</keyword>
<dbReference type="InterPro" id="IPR017941">
    <property type="entry name" value="Rieske_2Fe-2S"/>
</dbReference>
<evidence type="ECO:0000259" key="5">
    <source>
        <dbReference type="PROSITE" id="PS51296"/>
    </source>
</evidence>
<sequence length="109" mass="12180">MFTKACDLSELREGKYEVVAVNRTLMLVVWPYNEQPKAFQGLCPHFKEPLADARFDGKTLTCAHHDWAFEGTTGVCIKGKPCTLAEYPLKIEGSEVWVDTEGVTPNFVG</sequence>
<proteinExistence type="predicted"/>
<dbReference type="Pfam" id="PF00355">
    <property type="entry name" value="Rieske"/>
    <property type="match status" value="1"/>
</dbReference>
<dbReference type="Proteomes" id="UP001497493">
    <property type="component" value="Chromosome"/>
</dbReference>
<keyword evidence="2" id="KW-0479">Metal-binding</keyword>
<feature type="domain" description="Rieske" evidence="5">
    <location>
        <begin position="3"/>
        <end position="98"/>
    </location>
</feature>
<dbReference type="EMBL" id="OZ026884">
    <property type="protein sequence ID" value="CAL1240554.1"/>
    <property type="molecule type" value="Genomic_DNA"/>
</dbReference>
<organism evidence="6 7">
    <name type="scientific">Candidatus Methylocalor cossyra</name>
    <dbReference type="NCBI Taxonomy" id="3108543"/>
    <lineage>
        <taxon>Bacteria</taxon>
        <taxon>Pseudomonadati</taxon>
        <taxon>Pseudomonadota</taxon>
        <taxon>Gammaproteobacteria</taxon>
        <taxon>Methylococcales</taxon>
        <taxon>Methylococcaceae</taxon>
        <taxon>Candidatus Methylocalor</taxon>
    </lineage>
</organism>